<feature type="compositionally biased region" description="Basic residues" evidence="5">
    <location>
        <begin position="2214"/>
        <end position="2230"/>
    </location>
</feature>
<protein>
    <recommendedName>
        <fullName evidence="6">AAA+ ATPase domain-containing protein</fullName>
    </recommendedName>
</protein>
<dbReference type="InterPro" id="IPR041679">
    <property type="entry name" value="DNA2/NAM7-like_C"/>
</dbReference>
<feature type="domain" description="AAA+ ATPase" evidence="6">
    <location>
        <begin position="1364"/>
        <end position="1608"/>
    </location>
</feature>
<dbReference type="CDD" id="cd18808">
    <property type="entry name" value="SF1_C_Upf1"/>
    <property type="match status" value="1"/>
</dbReference>
<keyword evidence="4" id="KW-0175">Coiled coil</keyword>
<dbReference type="InterPro" id="IPR041677">
    <property type="entry name" value="DNA2/NAM7_AAA_11"/>
</dbReference>
<dbReference type="SMART" id="SM00382">
    <property type="entry name" value="AAA"/>
    <property type="match status" value="4"/>
</dbReference>
<evidence type="ECO:0000259" key="6">
    <source>
        <dbReference type="SMART" id="SM00382"/>
    </source>
</evidence>
<feature type="region of interest" description="Disordered" evidence="5">
    <location>
        <begin position="2155"/>
        <end position="2260"/>
    </location>
</feature>
<dbReference type="PRINTS" id="PR00819">
    <property type="entry name" value="CBXCFQXSUPER"/>
</dbReference>
<dbReference type="InterPro" id="IPR003593">
    <property type="entry name" value="AAA+_ATPase"/>
</dbReference>
<proteinExistence type="inferred from homology"/>
<organism evidence="7 8">
    <name type="scientific">Hebeloma cylindrosporum</name>
    <dbReference type="NCBI Taxonomy" id="76867"/>
    <lineage>
        <taxon>Eukaryota</taxon>
        <taxon>Fungi</taxon>
        <taxon>Dikarya</taxon>
        <taxon>Basidiomycota</taxon>
        <taxon>Agaricomycotina</taxon>
        <taxon>Agaricomycetes</taxon>
        <taxon>Agaricomycetidae</taxon>
        <taxon>Agaricales</taxon>
        <taxon>Agaricineae</taxon>
        <taxon>Hymenogastraceae</taxon>
        <taxon>Hebeloma</taxon>
    </lineage>
</organism>
<dbReference type="Pfam" id="PF17866">
    <property type="entry name" value="AAA_lid_6"/>
    <property type="match status" value="2"/>
</dbReference>
<dbReference type="Gene3D" id="3.40.50.300">
    <property type="entry name" value="P-loop containing nucleotide triphosphate hydrolases"/>
    <property type="match status" value="5"/>
</dbReference>
<dbReference type="PANTHER" id="PTHR43392:SF2">
    <property type="entry name" value="AAA-TYPE ATPASE FAMILY PROTEIN _ ANKYRIN REPEAT FAMILY PROTEIN"/>
    <property type="match status" value="1"/>
</dbReference>
<dbReference type="HOGENOM" id="CLU_001133_0_0_1"/>
<evidence type="ECO:0000256" key="4">
    <source>
        <dbReference type="SAM" id="Coils"/>
    </source>
</evidence>
<dbReference type="CDD" id="cd17936">
    <property type="entry name" value="EEXXEc_NFX1"/>
    <property type="match status" value="1"/>
</dbReference>
<dbReference type="Gene3D" id="1.10.8.60">
    <property type="match status" value="2"/>
</dbReference>
<gene>
    <name evidence="7" type="ORF">M413DRAFT_25383</name>
</gene>
<name>A0A0C3CLJ8_HEBCY</name>
<dbReference type="InterPro" id="IPR041627">
    <property type="entry name" value="AAA_lid_6"/>
</dbReference>
<accession>A0A0C3CLJ8</accession>
<feature type="compositionally biased region" description="Low complexity" evidence="5">
    <location>
        <begin position="2168"/>
        <end position="2179"/>
    </location>
</feature>
<comment type="similarity">
    <text evidence="1">Belongs to the CbxX/CfxQ family.</text>
</comment>
<dbReference type="EMBL" id="KN831773">
    <property type="protein sequence ID" value="KIM44994.1"/>
    <property type="molecule type" value="Genomic_DNA"/>
</dbReference>
<dbReference type="FunFam" id="3.40.50.300:FF:000216">
    <property type="entry name" value="Type VII secretion ATPase EccA"/>
    <property type="match status" value="3"/>
</dbReference>
<dbReference type="InterPro" id="IPR003959">
    <property type="entry name" value="ATPase_AAA_core"/>
</dbReference>
<dbReference type="InterPro" id="IPR027417">
    <property type="entry name" value="P-loop_NTPase"/>
</dbReference>
<evidence type="ECO:0000256" key="5">
    <source>
        <dbReference type="SAM" id="MobiDB-lite"/>
    </source>
</evidence>
<dbReference type="InterPro" id="IPR047187">
    <property type="entry name" value="SF1_C_Upf1"/>
</dbReference>
<dbReference type="CDD" id="cd00009">
    <property type="entry name" value="AAA"/>
    <property type="match status" value="2"/>
</dbReference>
<evidence type="ECO:0000256" key="1">
    <source>
        <dbReference type="ARBA" id="ARBA00010378"/>
    </source>
</evidence>
<dbReference type="InterPro" id="IPR050773">
    <property type="entry name" value="CbxX/CfxQ_RuBisCO_ESX"/>
</dbReference>
<dbReference type="Pfam" id="PF13087">
    <property type="entry name" value="AAA_12"/>
    <property type="match status" value="1"/>
</dbReference>
<dbReference type="GO" id="GO:0004386">
    <property type="term" value="F:helicase activity"/>
    <property type="evidence" value="ECO:0007669"/>
    <property type="project" value="InterPro"/>
</dbReference>
<feature type="region of interest" description="Disordered" evidence="5">
    <location>
        <begin position="2349"/>
        <end position="2375"/>
    </location>
</feature>
<dbReference type="GO" id="GO:0016887">
    <property type="term" value="F:ATP hydrolysis activity"/>
    <property type="evidence" value="ECO:0007669"/>
    <property type="project" value="InterPro"/>
</dbReference>
<evidence type="ECO:0000256" key="3">
    <source>
        <dbReference type="ARBA" id="ARBA00022840"/>
    </source>
</evidence>
<feature type="domain" description="AAA+ ATPase" evidence="6">
    <location>
        <begin position="1924"/>
        <end position="2061"/>
    </location>
</feature>
<keyword evidence="2" id="KW-0547">Nucleotide-binding</keyword>
<reference evidence="8" key="2">
    <citation type="submission" date="2015-01" db="EMBL/GenBank/DDBJ databases">
        <title>Evolutionary Origins and Diversification of the Mycorrhizal Mutualists.</title>
        <authorList>
            <consortium name="DOE Joint Genome Institute"/>
            <consortium name="Mycorrhizal Genomics Consortium"/>
            <person name="Kohler A."/>
            <person name="Kuo A."/>
            <person name="Nagy L.G."/>
            <person name="Floudas D."/>
            <person name="Copeland A."/>
            <person name="Barry K.W."/>
            <person name="Cichocki N."/>
            <person name="Veneault-Fourrey C."/>
            <person name="LaButti K."/>
            <person name="Lindquist E.A."/>
            <person name="Lipzen A."/>
            <person name="Lundell T."/>
            <person name="Morin E."/>
            <person name="Murat C."/>
            <person name="Riley R."/>
            <person name="Ohm R."/>
            <person name="Sun H."/>
            <person name="Tunlid A."/>
            <person name="Henrissat B."/>
            <person name="Grigoriev I.V."/>
            <person name="Hibbett D.S."/>
            <person name="Martin F."/>
        </authorList>
    </citation>
    <scope>NUCLEOTIDE SEQUENCE [LARGE SCALE GENOMIC DNA]</scope>
    <source>
        <strain evidence="8">h7</strain>
    </source>
</reference>
<dbReference type="InterPro" id="IPR000641">
    <property type="entry name" value="CbxX/CfxQ"/>
</dbReference>
<feature type="region of interest" description="Disordered" evidence="5">
    <location>
        <begin position="1274"/>
        <end position="1318"/>
    </location>
</feature>
<feature type="region of interest" description="Disordered" evidence="5">
    <location>
        <begin position="2298"/>
        <end position="2333"/>
    </location>
</feature>
<dbReference type="Pfam" id="PF13086">
    <property type="entry name" value="AAA_11"/>
    <property type="match status" value="1"/>
</dbReference>
<dbReference type="CDD" id="cd06008">
    <property type="entry name" value="NF-X1-zinc-finger"/>
    <property type="match status" value="1"/>
</dbReference>
<reference evidence="7 8" key="1">
    <citation type="submission" date="2014-04" db="EMBL/GenBank/DDBJ databases">
        <authorList>
            <consortium name="DOE Joint Genome Institute"/>
            <person name="Kuo A."/>
            <person name="Gay G."/>
            <person name="Dore J."/>
            <person name="Kohler A."/>
            <person name="Nagy L.G."/>
            <person name="Floudas D."/>
            <person name="Copeland A."/>
            <person name="Barry K.W."/>
            <person name="Cichocki N."/>
            <person name="Veneault-Fourrey C."/>
            <person name="LaButti K."/>
            <person name="Lindquist E.A."/>
            <person name="Lipzen A."/>
            <person name="Lundell T."/>
            <person name="Morin E."/>
            <person name="Murat C."/>
            <person name="Sun H."/>
            <person name="Tunlid A."/>
            <person name="Henrissat B."/>
            <person name="Grigoriev I.V."/>
            <person name="Hibbett D.S."/>
            <person name="Martin F."/>
            <person name="Nordberg H.P."/>
            <person name="Cantor M.N."/>
            <person name="Hua S.X."/>
        </authorList>
    </citation>
    <scope>NUCLEOTIDE SEQUENCE [LARGE SCALE GENOMIC DNA]</scope>
    <source>
        <strain evidence="8">h7</strain>
    </source>
</reference>
<sequence length="2409" mass="269119">MGNQPRVWAPKPKPSFSRGDFEHVVAHLKTSHRYPLNKVLNGILFGKTVLRADNAKHFLEAICAQPDAVTCLDKLIASKSGLSALQQAMHSDRSTNFFNKHASDLLAFLQAPHLKIINGGDYLHDIVLKIVDPPIFWNPFKKAFLDENLNEKAQLSFGWLLLQLCSLPSDLATPYRTHDDTPTIVQTLLTSISLPLASIGQRIKRVLDTRMSVSSIDIHIGRGPGGRHDNDFEDFRKISILPTADELKSKELPFLRPADVLDDPETEPTRVALHLDNQFRLLREDLIYEMREELQIATGQKKGYHRGVRIAGLSVKEIDCGTEDKRTKWGLVLVCRHDLPHLRKLKTAKARKEYLDEHRNFLKHQSLACLLAGDEIIGFSTIVRDEDRLANDPPEIVLQFEGKDDMTENSLLKLRMESNVILIQIDTPMFSYEPILKRLQQTNVLPLSSELLLWKKGNELSTAFSSATMPIVEALRRDPQTNLQGMLSTQMSITLDASQSASLLRSLTQPVSLIQGPPGTGKSFLGALVAKALYRHSSQTILVVCYTNHALDDILTGLQNIGIPDEDMLRLGGKCTPTTECLTLQKQTRAWKRTRDQWTIIDSLKQSSERLFQQLQRAFQKYNEPFIHYRDIMDHLEFEERIFFEAFSIPESDDGMVRVDHNSRSIKKTYLIDRWKRGWDAGVFTASLQDAHVKDVWSIPVRRRRELWKDWEEVILKEIVTQYRSVANQYNQVQDKLRHAQSGDMVKLLSSKRIVGCTTTAAAKYCEDIQAFNPDVLLVEEAGEILESHVLTSLGPETSQVILIGDHKQLRPKVNNYFLTIEKGEGYDLNRSLFERLILKGYPHETLAEQHRMRPEISSLVRELTYPELCDAPKTLNRPNVLGLQDNIIFIHHEHPEDENPSISDRRDASSVSSKQNSFETSMILKIVKYIGQQGYGTDEIVVLTPYLGQLQNLRQALKKDNDPILNDLDSYELVRAGLVNSAEAKLSKKAIRLATIDNYQGEESDIEIGFMFSPERLNVLLSRSRNGLIMIGNAETFKNARKGKELWTKLLTLLANGKHVYEGFPVKCEQHPQKTAILREPEDFDSICPDGGCDAPCGATLSCGQHLCSSKCHQLSDHSKMRCEEIVTSSCIQGHPRSSTCSDGPPTTCYKCNREARLLKAKQDQDILRKQRREAEQQAHLDRMDALDAKLAEIKRAEEDLRLGEGRARALKQKEADVANALASTSIPPLSEATDLELDPSHKVPVLGLSSSAESYSTAPVFACDGSDFPQVNIGIPQNSSGDGASSKSTSHVHSVAPRPFPQLHPSPSAQEWNRQEEFQGKSNTAVDSIMNMTGLEEVKRQVLQIIAKVDTSTRQNASINQERFNVVLLGNPGTGKTTIAREYASFLASVDVTPAPNFYETTGSRLARDGVDGAQKLLESAIKAGGGAIFVDEAYQLTSGHNSQGAAVLDFLLAEMENNVGTLVFILAGYNKEMEKFFEHNPGLKSRVPYQLTFADYKDEELMSIFESIVLKTFQGRMKVEGGIQGLYGRIVIRRLGRRRGSPGFGNARDVKNTFDRIRGRQALRLDDMRKKGQEPDDFLLTADDIIGPDPSSAIAKSKAWVKLQSLIGLSAVKGAVRSLIALIEENHRRELMEKEPMAISLNRVFLGSPGTGKTTVAKLYGQILADIGLLSNGDVIDKNPSHFIGSVLGASEANTKAILANSIGKVLIIDEAYMLYGGGGSDQAGSRSDPFKTAVIDTMVAEIRSVPGEDRCVLLLRYTDKMVEMFQNVNPGLSRRFKIEDAFKFEDFNDAELLSILELNLKDQDLEATDAAKKVALSILNRTRNRPHFGNAAEVENLISEAKSRCMGRRAALTLEERPIDVLFHPEDFDPDHARGENGSSNLAKIFEDVVGREDVFEKMQHLQEVVRAYRKNGIDPADQIPTNFVFSGPPGTGKTTIARKIGQVFYDMGILSSAEVVECSASDLVGQFVGQTGPKTKKLFEKALGKVLFIDEAYRLGEGSFAREAIDEVVGLLSHPTFKAKLIVILAGYEEEMNDLLEVNAGLSSRFPEQIFFENMDAEHCWKVVERELQKKNVRIEGIDENLSPFHSEITDLILELSELKGWGNARDMVTLSKEMVSHALLKGDTLGNTFSLTEEEAIEITKKMLADRRRRSKEFIRPRRLQRSLPQQTITQQPETPPTVETSQAIADPPIESPPSQETSRASTPSTRSHGRGRGRGGFRGRGRGGSHPASVEPGMARQADDTAGNVTQDPPRDAGVSDAIWRQMYAAKQAAAGIERNAANIINTLERNLKKEAKQEKDEQKRFDDMEKKESEETDSARKSDLRRQREEARLAAYHARVAREKAAKELEEKKEAERQRKEQEAKAQRKLKEMGACPAGYRWIKMGTAYRCAGGAHVVPISALGL</sequence>
<dbReference type="SUPFAM" id="SSF52540">
    <property type="entry name" value="P-loop containing nucleoside triphosphate hydrolases"/>
    <property type="match status" value="4"/>
</dbReference>
<dbReference type="PANTHER" id="PTHR43392">
    <property type="entry name" value="AAA-TYPE ATPASE FAMILY PROTEIN / ANKYRIN REPEAT FAMILY PROTEIN"/>
    <property type="match status" value="1"/>
</dbReference>
<evidence type="ECO:0000313" key="8">
    <source>
        <dbReference type="Proteomes" id="UP000053424"/>
    </source>
</evidence>
<keyword evidence="8" id="KW-1185">Reference proteome</keyword>
<feature type="compositionally biased region" description="Low complexity" evidence="5">
    <location>
        <begin position="1281"/>
        <end position="1291"/>
    </location>
</feature>
<dbReference type="OrthoDB" id="2423195at2759"/>
<feature type="compositionally biased region" description="Polar residues" evidence="5">
    <location>
        <begin position="2199"/>
        <end position="2213"/>
    </location>
</feature>
<feature type="domain" description="AAA+ ATPase" evidence="6">
    <location>
        <begin position="1643"/>
        <end position="1762"/>
    </location>
</feature>
<dbReference type="FunFam" id="3.40.50.300:FF:001660">
    <property type="entry name" value="NF-X1 finger and helicase protein, putative"/>
    <property type="match status" value="1"/>
</dbReference>
<dbReference type="STRING" id="686832.A0A0C3CLJ8"/>
<dbReference type="GO" id="GO:0005524">
    <property type="term" value="F:ATP binding"/>
    <property type="evidence" value="ECO:0007669"/>
    <property type="project" value="UniProtKB-KW"/>
</dbReference>
<evidence type="ECO:0000256" key="2">
    <source>
        <dbReference type="ARBA" id="ARBA00022741"/>
    </source>
</evidence>
<feature type="domain" description="AAA+ ATPase" evidence="6">
    <location>
        <begin position="508"/>
        <end position="839"/>
    </location>
</feature>
<evidence type="ECO:0000313" key="7">
    <source>
        <dbReference type="EMBL" id="KIM44994.1"/>
    </source>
</evidence>
<feature type="coiled-coil region" evidence="4">
    <location>
        <begin position="1159"/>
        <end position="1215"/>
    </location>
</feature>
<dbReference type="FunFam" id="1.10.8.60:FF:000160">
    <property type="entry name" value="WGS project CABT00000000 data, contig 2.55"/>
    <property type="match status" value="1"/>
</dbReference>
<dbReference type="Proteomes" id="UP000053424">
    <property type="component" value="Unassembled WGS sequence"/>
</dbReference>
<dbReference type="Pfam" id="PF00004">
    <property type="entry name" value="AAA"/>
    <property type="match status" value="3"/>
</dbReference>
<keyword evidence="3" id="KW-0067">ATP-binding</keyword>